<comment type="caution">
    <text evidence="8">The sequence shown here is derived from an EMBL/GenBank/DDBJ whole genome shotgun (WGS) entry which is preliminary data.</text>
</comment>
<evidence type="ECO:0000256" key="7">
    <source>
        <dbReference type="RuleBase" id="RU368015"/>
    </source>
</evidence>
<reference evidence="8 9" key="1">
    <citation type="submission" date="2022-03" db="EMBL/GenBank/DDBJ databases">
        <authorList>
            <person name="Macdonald S."/>
            <person name="Ahmed S."/>
            <person name="Newling K."/>
        </authorList>
    </citation>
    <scope>NUCLEOTIDE SEQUENCE [LARGE SCALE GENOMIC DNA]</scope>
</reference>
<evidence type="ECO:0000256" key="3">
    <source>
        <dbReference type="ARBA" id="ARBA00022448"/>
    </source>
</evidence>
<proteinExistence type="inferred from homology"/>
<feature type="transmembrane region" description="Helical" evidence="7">
    <location>
        <begin position="74"/>
        <end position="94"/>
    </location>
</feature>
<evidence type="ECO:0000256" key="6">
    <source>
        <dbReference type="ARBA" id="ARBA00023136"/>
    </source>
</evidence>
<keyword evidence="5 7" id="KW-1133">Transmembrane helix</keyword>
<feature type="transmembrane region" description="Helical" evidence="7">
    <location>
        <begin position="171"/>
        <end position="193"/>
    </location>
</feature>
<evidence type="ECO:0000313" key="8">
    <source>
        <dbReference type="EMBL" id="CAH8383194.1"/>
    </source>
</evidence>
<feature type="transmembrane region" description="Helical" evidence="7">
    <location>
        <begin position="288"/>
        <end position="314"/>
    </location>
</feature>
<protein>
    <recommendedName>
        <fullName evidence="7">Probable purine permease</fullName>
    </recommendedName>
</protein>
<keyword evidence="9" id="KW-1185">Reference proteome</keyword>
<dbReference type="GO" id="GO:0015211">
    <property type="term" value="F:purine nucleoside transmembrane transporter activity"/>
    <property type="evidence" value="ECO:0007669"/>
    <property type="project" value="UniProtKB-UniRule"/>
</dbReference>
<organism evidence="8 9">
    <name type="scientific">Eruca vesicaria subsp. sativa</name>
    <name type="common">Garden rocket</name>
    <name type="synonym">Eruca sativa</name>
    <dbReference type="NCBI Taxonomy" id="29727"/>
    <lineage>
        <taxon>Eukaryota</taxon>
        <taxon>Viridiplantae</taxon>
        <taxon>Streptophyta</taxon>
        <taxon>Embryophyta</taxon>
        <taxon>Tracheophyta</taxon>
        <taxon>Spermatophyta</taxon>
        <taxon>Magnoliopsida</taxon>
        <taxon>eudicotyledons</taxon>
        <taxon>Gunneridae</taxon>
        <taxon>Pentapetalae</taxon>
        <taxon>rosids</taxon>
        <taxon>malvids</taxon>
        <taxon>Brassicales</taxon>
        <taxon>Brassicaceae</taxon>
        <taxon>Brassiceae</taxon>
        <taxon>Eruca</taxon>
    </lineage>
</organism>
<dbReference type="EMBL" id="CAKOAT010579598">
    <property type="protein sequence ID" value="CAH8383194.1"/>
    <property type="molecule type" value="Genomic_DNA"/>
</dbReference>
<dbReference type="InterPro" id="IPR030182">
    <property type="entry name" value="PUP_plant"/>
</dbReference>
<feature type="transmembrane region" description="Helical" evidence="7">
    <location>
        <begin position="114"/>
        <end position="133"/>
    </location>
</feature>
<keyword evidence="3 7" id="KW-0813">Transport</keyword>
<dbReference type="PANTHER" id="PTHR31376:SF62">
    <property type="entry name" value="PURINE PERMEASE 14-RELATED"/>
    <property type="match status" value="1"/>
</dbReference>
<evidence type="ECO:0000256" key="1">
    <source>
        <dbReference type="ARBA" id="ARBA00004141"/>
    </source>
</evidence>
<keyword evidence="6 7" id="KW-0472">Membrane</keyword>
<dbReference type="PANTHER" id="PTHR31376">
    <property type="entry name" value="OS09G0467300 PROTEIN-RELATED"/>
    <property type="match status" value="1"/>
</dbReference>
<dbReference type="Pfam" id="PF16913">
    <property type="entry name" value="PUNUT"/>
    <property type="match status" value="1"/>
</dbReference>
<feature type="transmembrane region" description="Helical" evidence="7">
    <location>
        <begin position="346"/>
        <end position="365"/>
    </location>
</feature>
<comment type="subcellular location">
    <subcellularLocation>
        <location evidence="1 7">Membrane</location>
        <topology evidence="1 7">Multi-pass membrane protein</topology>
    </subcellularLocation>
</comment>
<comment type="similarity">
    <text evidence="2 7">Belongs to the purine permeases (TC 2.A.7.14) family.</text>
</comment>
<feature type="transmembrane region" description="Helical" evidence="7">
    <location>
        <begin position="321"/>
        <end position="340"/>
    </location>
</feature>
<feature type="transmembrane region" description="Helical" evidence="7">
    <location>
        <begin position="145"/>
        <end position="164"/>
    </location>
</feature>
<gene>
    <name evidence="8" type="ORF">ERUC_LOCUS35677</name>
</gene>
<keyword evidence="4 7" id="KW-0812">Transmembrane</keyword>
<sequence>MGHNQPMQSSSNEQFVRIPVETEPQQNSDSNQRRNKWLTIIICIILAVTGQSVVRLLENYYFLHRTRKYRYGPWTLSLLQFVGFPILLIPFVLLHLPCNKKKQLIMTSEGISPFQLAIFYPVLAFFMFFQAMLSNLKNAMPFRDFTLTYTTQLLFTPYISSYINKTKFNRWMIISLSFAIITGSFTLNTFFAGSPGVYTMKKQKFRAIYAALIAAFVFSLTLCLMRSVFDSICTVPTNKKQPSFAVVLELLIVSSLVATLISLAAVFISGEHHGFKRRMDGFSKGEAAYVWTLVGQAVAWQVYWVGIVGLMFAVSAVFSNVISVCTWPIVSLLVAVFYSTHEQYNALSGTALATAALSVASYFYMIHKDKSESDEATN</sequence>
<evidence type="ECO:0000256" key="2">
    <source>
        <dbReference type="ARBA" id="ARBA00006213"/>
    </source>
</evidence>
<dbReference type="Proteomes" id="UP001642260">
    <property type="component" value="Unassembled WGS sequence"/>
</dbReference>
<feature type="transmembrane region" description="Helical" evidence="7">
    <location>
        <begin position="205"/>
        <end position="225"/>
    </location>
</feature>
<dbReference type="GO" id="GO:0016020">
    <property type="term" value="C:membrane"/>
    <property type="evidence" value="ECO:0007669"/>
    <property type="project" value="UniProtKB-SubCell"/>
</dbReference>
<evidence type="ECO:0000256" key="5">
    <source>
        <dbReference type="ARBA" id="ARBA00022989"/>
    </source>
</evidence>
<name>A0ABC8LI26_ERUVS</name>
<dbReference type="GO" id="GO:0005345">
    <property type="term" value="F:purine nucleobase transmembrane transporter activity"/>
    <property type="evidence" value="ECO:0007669"/>
    <property type="project" value="UniProtKB-UniRule"/>
</dbReference>
<feature type="transmembrane region" description="Helical" evidence="7">
    <location>
        <begin position="246"/>
        <end position="268"/>
    </location>
</feature>
<accession>A0ABC8LI26</accession>
<evidence type="ECO:0000256" key="4">
    <source>
        <dbReference type="ARBA" id="ARBA00022692"/>
    </source>
</evidence>
<evidence type="ECO:0000313" key="9">
    <source>
        <dbReference type="Proteomes" id="UP001642260"/>
    </source>
</evidence>
<feature type="transmembrane region" description="Helical" evidence="7">
    <location>
        <begin position="37"/>
        <end position="54"/>
    </location>
</feature>
<dbReference type="AlphaFoldDB" id="A0ABC8LI26"/>